<reference evidence="1 2" key="1">
    <citation type="submission" date="2014-04" db="EMBL/GenBank/DDBJ databases">
        <authorList>
            <consortium name="DOE Joint Genome Institute"/>
            <person name="Kuo A."/>
            <person name="Tarkka M."/>
            <person name="Buscot F."/>
            <person name="Kohler A."/>
            <person name="Nagy L.G."/>
            <person name="Floudas D."/>
            <person name="Copeland A."/>
            <person name="Barry K.W."/>
            <person name="Cichocki N."/>
            <person name="Veneault-Fourrey C."/>
            <person name="LaButti K."/>
            <person name="Lindquist E.A."/>
            <person name="Lipzen A."/>
            <person name="Lundell T."/>
            <person name="Morin E."/>
            <person name="Murat C."/>
            <person name="Sun H."/>
            <person name="Tunlid A."/>
            <person name="Henrissat B."/>
            <person name="Grigoriev I.V."/>
            <person name="Hibbett D.S."/>
            <person name="Martin F."/>
            <person name="Nordberg H.P."/>
            <person name="Cantor M.N."/>
            <person name="Hua S.X."/>
        </authorList>
    </citation>
    <scope>NUCLEOTIDE SEQUENCE [LARGE SCALE GENOMIC DNA]</scope>
    <source>
        <strain evidence="1 2">F 1598</strain>
    </source>
</reference>
<dbReference type="InParanoid" id="A0A0C3G7R5"/>
<accession>A0A0C3G7R5</accession>
<dbReference type="HOGENOM" id="CLU_2923452_0_0_1"/>
<evidence type="ECO:0000313" key="2">
    <source>
        <dbReference type="Proteomes" id="UP000054166"/>
    </source>
</evidence>
<keyword evidence="2" id="KW-1185">Reference proteome</keyword>
<dbReference type="AlphaFoldDB" id="A0A0C3G7R5"/>
<dbReference type="Proteomes" id="UP000054166">
    <property type="component" value="Unassembled WGS sequence"/>
</dbReference>
<dbReference type="EMBL" id="KN832981">
    <property type="protein sequence ID" value="KIM86696.1"/>
    <property type="molecule type" value="Genomic_DNA"/>
</dbReference>
<sequence length="61" mass="7111">MTIQHAGVLMIMKSTEREGRCLFQKALIRVVKFRLLIARTEHKKSDVLSACRLKTREILEI</sequence>
<organism evidence="1 2">
    <name type="scientific">Piloderma croceum (strain F 1598)</name>
    <dbReference type="NCBI Taxonomy" id="765440"/>
    <lineage>
        <taxon>Eukaryota</taxon>
        <taxon>Fungi</taxon>
        <taxon>Dikarya</taxon>
        <taxon>Basidiomycota</taxon>
        <taxon>Agaricomycotina</taxon>
        <taxon>Agaricomycetes</taxon>
        <taxon>Agaricomycetidae</taxon>
        <taxon>Atheliales</taxon>
        <taxon>Atheliaceae</taxon>
        <taxon>Piloderma</taxon>
    </lineage>
</organism>
<evidence type="ECO:0000313" key="1">
    <source>
        <dbReference type="EMBL" id="KIM86696.1"/>
    </source>
</evidence>
<protein>
    <submittedName>
        <fullName evidence="1">Uncharacterized protein</fullName>
    </submittedName>
</protein>
<name>A0A0C3G7R5_PILCF</name>
<reference evidence="2" key="2">
    <citation type="submission" date="2015-01" db="EMBL/GenBank/DDBJ databases">
        <title>Evolutionary Origins and Diversification of the Mycorrhizal Mutualists.</title>
        <authorList>
            <consortium name="DOE Joint Genome Institute"/>
            <consortium name="Mycorrhizal Genomics Consortium"/>
            <person name="Kohler A."/>
            <person name="Kuo A."/>
            <person name="Nagy L.G."/>
            <person name="Floudas D."/>
            <person name="Copeland A."/>
            <person name="Barry K.W."/>
            <person name="Cichocki N."/>
            <person name="Veneault-Fourrey C."/>
            <person name="LaButti K."/>
            <person name="Lindquist E.A."/>
            <person name="Lipzen A."/>
            <person name="Lundell T."/>
            <person name="Morin E."/>
            <person name="Murat C."/>
            <person name="Riley R."/>
            <person name="Ohm R."/>
            <person name="Sun H."/>
            <person name="Tunlid A."/>
            <person name="Henrissat B."/>
            <person name="Grigoriev I.V."/>
            <person name="Hibbett D.S."/>
            <person name="Martin F."/>
        </authorList>
    </citation>
    <scope>NUCLEOTIDE SEQUENCE [LARGE SCALE GENOMIC DNA]</scope>
    <source>
        <strain evidence="2">F 1598</strain>
    </source>
</reference>
<proteinExistence type="predicted"/>
<gene>
    <name evidence="1" type="ORF">PILCRDRAFT_313045</name>
</gene>